<gene>
    <name evidence="1" type="ORF">BO95DRAFT_446558</name>
</gene>
<sequence length="57" mass="6474">MPPNHRSTHNPASTVPPQPQYSYFKALTRCRPRANSVYKQRGIIPGIPDCHSERDSI</sequence>
<evidence type="ECO:0000313" key="2">
    <source>
        <dbReference type="Proteomes" id="UP000249057"/>
    </source>
</evidence>
<accession>A0ACD1FY77</accession>
<evidence type="ECO:0000313" key="1">
    <source>
        <dbReference type="EMBL" id="RAH41945.1"/>
    </source>
</evidence>
<protein>
    <submittedName>
        <fullName evidence="1">Uncharacterized protein</fullName>
    </submittedName>
</protein>
<keyword evidence="2" id="KW-1185">Reference proteome</keyword>
<dbReference type="Proteomes" id="UP000249057">
    <property type="component" value="Unassembled WGS sequence"/>
</dbReference>
<name>A0ACD1FY77_9EURO</name>
<proteinExistence type="predicted"/>
<organism evidence="1 2">
    <name type="scientific">Aspergillus brunneoviolaceus CBS 621.78</name>
    <dbReference type="NCBI Taxonomy" id="1450534"/>
    <lineage>
        <taxon>Eukaryota</taxon>
        <taxon>Fungi</taxon>
        <taxon>Dikarya</taxon>
        <taxon>Ascomycota</taxon>
        <taxon>Pezizomycotina</taxon>
        <taxon>Eurotiomycetes</taxon>
        <taxon>Eurotiomycetidae</taxon>
        <taxon>Eurotiales</taxon>
        <taxon>Aspergillaceae</taxon>
        <taxon>Aspergillus</taxon>
        <taxon>Aspergillus subgen. Circumdati</taxon>
    </lineage>
</organism>
<dbReference type="EMBL" id="KZ825381">
    <property type="protein sequence ID" value="RAH41945.1"/>
    <property type="molecule type" value="Genomic_DNA"/>
</dbReference>
<reference evidence="1" key="1">
    <citation type="submission" date="2018-02" db="EMBL/GenBank/DDBJ databases">
        <title>The genomes of Aspergillus section Nigri reveals drivers in fungal speciation.</title>
        <authorList>
            <consortium name="DOE Joint Genome Institute"/>
            <person name="Vesth T.C."/>
            <person name="Nybo J."/>
            <person name="Theobald S."/>
            <person name="Brandl J."/>
            <person name="Frisvad J.C."/>
            <person name="Nielsen K.F."/>
            <person name="Lyhne E.K."/>
            <person name="Kogle M.E."/>
            <person name="Kuo A."/>
            <person name="Riley R."/>
            <person name="Clum A."/>
            <person name="Nolan M."/>
            <person name="Lipzen A."/>
            <person name="Salamov A."/>
            <person name="Henrissat B."/>
            <person name="Wiebenga A."/>
            <person name="De vries R.P."/>
            <person name="Grigoriev I.V."/>
            <person name="Mortensen U.H."/>
            <person name="Andersen M.R."/>
            <person name="Baker S.E."/>
        </authorList>
    </citation>
    <scope>NUCLEOTIDE SEQUENCE</scope>
    <source>
        <strain evidence="1">CBS 621.78</strain>
    </source>
</reference>